<evidence type="ECO:0000313" key="2">
    <source>
        <dbReference type="EMBL" id="TRY91426.1"/>
    </source>
</evidence>
<proteinExistence type="predicted"/>
<keyword evidence="3" id="KW-1185">Reference proteome</keyword>
<feature type="compositionally biased region" description="Basic and acidic residues" evidence="1">
    <location>
        <begin position="405"/>
        <end position="415"/>
    </location>
</feature>
<feature type="region of interest" description="Disordered" evidence="1">
    <location>
        <begin position="391"/>
        <end position="453"/>
    </location>
</feature>
<dbReference type="Proteomes" id="UP000316079">
    <property type="component" value="Unassembled WGS sequence"/>
</dbReference>
<organism evidence="2 3">
    <name type="scientific">Danionella cerebrum</name>
    <dbReference type="NCBI Taxonomy" id="2873325"/>
    <lineage>
        <taxon>Eukaryota</taxon>
        <taxon>Metazoa</taxon>
        <taxon>Chordata</taxon>
        <taxon>Craniata</taxon>
        <taxon>Vertebrata</taxon>
        <taxon>Euteleostomi</taxon>
        <taxon>Actinopterygii</taxon>
        <taxon>Neopterygii</taxon>
        <taxon>Teleostei</taxon>
        <taxon>Ostariophysi</taxon>
        <taxon>Cypriniformes</taxon>
        <taxon>Danionidae</taxon>
        <taxon>Danioninae</taxon>
        <taxon>Danionella</taxon>
    </lineage>
</organism>
<evidence type="ECO:0000256" key="1">
    <source>
        <dbReference type="SAM" id="MobiDB-lite"/>
    </source>
</evidence>
<sequence length="453" mass="49531">MSRPRLSVRLIVSDSHLISKLYYGRNAASEPFYSAAAFHKRYYIFPRQVYFNSDIIMGHKIFCHILFPAKTLRALVECTCGRLTDALVGLPCCRALPRPVVVEGFAPVALRSPRVVLALAHEVPFAVLYALGRVSVTLAPASDLEIRHRVKVRVPGELRVVLVLVPERVEPVEGDFDICCRDPVLQNRGVVEVVRRGSAVQRAEGDQAAGERLHVGVGVGADGFLLVLLGDGGFARLVVHLLALGRVELERHPGFPVIHGLVDGHGLGARGAELEAHVRHLELLPERQHQRHVLRELDVVVALPAAQVVRVVQVGEVRGRVALLRVPGVAYVAVPRSLLAFLGHHAVPGRRRAAGAGHAHVLPKRGVHKVGDAAPGVSVLVVARVGRRGLRREHAHPVSASSSGRRGEDGQRGDARYQNPYHRSLRSRGSPNCAKHNRQHHLQELNPRKKFGA</sequence>
<accession>A0A553QNU1</accession>
<comment type="caution">
    <text evidence="2">The sequence shown here is derived from an EMBL/GenBank/DDBJ whole genome shotgun (WGS) entry which is preliminary data.</text>
</comment>
<protein>
    <submittedName>
        <fullName evidence="2">Uncharacterized protein</fullName>
    </submittedName>
</protein>
<reference evidence="2 3" key="1">
    <citation type="journal article" date="2019" name="Sci. Data">
        <title>Hybrid genome assembly and annotation of Danionella translucida.</title>
        <authorList>
            <person name="Kadobianskyi M."/>
            <person name="Schulze L."/>
            <person name="Schuelke M."/>
            <person name="Judkewitz B."/>
        </authorList>
    </citation>
    <scope>NUCLEOTIDE SEQUENCE [LARGE SCALE GENOMIC DNA]</scope>
    <source>
        <strain evidence="2 3">Bolton</strain>
    </source>
</reference>
<evidence type="ECO:0000313" key="3">
    <source>
        <dbReference type="Proteomes" id="UP000316079"/>
    </source>
</evidence>
<dbReference type="EMBL" id="SRMA01025746">
    <property type="protein sequence ID" value="TRY91426.1"/>
    <property type="molecule type" value="Genomic_DNA"/>
</dbReference>
<name>A0A553QNU1_9TELE</name>
<dbReference type="AlphaFoldDB" id="A0A553QNU1"/>
<gene>
    <name evidence="2" type="ORF">DNTS_018795</name>
</gene>